<gene>
    <name evidence="5" type="ORF">FHS60_001072</name>
</gene>
<reference evidence="5 6" key="1">
    <citation type="submission" date="2020-08" db="EMBL/GenBank/DDBJ databases">
        <title>Genomic Encyclopedia of Type Strains, Phase IV (KMG-IV): sequencing the most valuable type-strain genomes for metagenomic binning, comparative biology and taxonomic classification.</title>
        <authorList>
            <person name="Goeker M."/>
        </authorList>
    </citation>
    <scope>NUCLEOTIDE SEQUENCE [LARGE SCALE GENOMIC DNA]</scope>
    <source>
        <strain evidence="5 6">DSM 22548</strain>
    </source>
</reference>
<feature type="domain" description="Lnb N-terminal periplasmic" evidence="3">
    <location>
        <begin position="20"/>
        <end position="173"/>
    </location>
</feature>
<keyword evidence="1" id="KW-0812">Transmembrane</keyword>
<evidence type="ECO:0000259" key="4">
    <source>
        <dbReference type="Pfam" id="PF25221"/>
    </source>
</evidence>
<comment type="caution">
    <text evidence="5">The sequence shown here is derived from an EMBL/GenBank/DDBJ whole genome shotgun (WGS) entry which is preliminary data.</text>
</comment>
<dbReference type="RefSeq" id="WP_183695856.1">
    <property type="nucleotide sequence ID" value="NZ_JACICA010000004.1"/>
</dbReference>
<proteinExistence type="predicted"/>
<feature type="transmembrane region" description="Helical" evidence="1">
    <location>
        <begin position="338"/>
        <end position="359"/>
    </location>
</feature>
<dbReference type="Pfam" id="PF25221">
    <property type="entry name" value="5TMH_Lnb"/>
    <property type="match status" value="1"/>
</dbReference>
<name>A0A7W5YDU8_9BACT</name>
<dbReference type="Pfam" id="PF13387">
    <property type="entry name" value="Lnb_N"/>
    <property type="match status" value="1"/>
</dbReference>
<feature type="chain" id="PRO_5030947594" description="DUF4105 domain-containing protein" evidence="2">
    <location>
        <begin position="20"/>
        <end position="397"/>
    </location>
</feature>
<feature type="signal peptide" evidence="2">
    <location>
        <begin position="1"/>
        <end position="19"/>
    </location>
</feature>
<dbReference type="Proteomes" id="UP000541425">
    <property type="component" value="Unassembled WGS sequence"/>
</dbReference>
<evidence type="ECO:0000313" key="5">
    <source>
        <dbReference type="EMBL" id="MBB3702609.1"/>
    </source>
</evidence>
<feature type="transmembrane region" description="Helical" evidence="1">
    <location>
        <begin position="283"/>
        <end position="303"/>
    </location>
</feature>
<dbReference type="EMBL" id="JACICA010000004">
    <property type="protein sequence ID" value="MBB3702609.1"/>
    <property type="molecule type" value="Genomic_DNA"/>
</dbReference>
<keyword evidence="1" id="KW-0472">Membrane</keyword>
<evidence type="ECO:0008006" key="7">
    <source>
        <dbReference type="Google" id="ProtNLM"/>
    </source>
</evidence>
<evidence type="ECO:0000259" key="3">
    <source>
        <dbReference type="Pfam" id="PF13387"/>
    </source>
</evidence>
<keyword evidence="2" id="KW-0732">Signal</keyword>
<dbReference type="InterPro" id="IPR057436">
    <property type="entry name" value="5TMH_Lnb"/>
</dbReference>
<feature type="transmembrane region" description="Helical" evidence="1">
    <location>
        <begin position="365"/>
        <end position="384"/>
    </location>
</feature>
<keyword evidence="1" id="KW-1133">Transmembrane helix</keyword>
<feature type="transmembrane region" description="Helical" evidence="1">
    <location>
        <begin position="249"/>
        <end position="271"/>
    </location>
</feature>
<dbReference type="InterPro" id="IPR025178">
    <property type="entry name" value="Lnb_N"/>
</dbReference>
<feature type="transmembrane region" description="Helical" evidence="1">
    <location>
        <begin position="309"/>
        <end position="326"/>
    </location>
</feature>
<organism evidence="5 6">
    <name type="scientific">Alloprevotella rava</name>
    <dbReference type="NCBI Taxonomy" id="671218"/>
    <lineage>
        <taxon>Bacteria</taxon>
        <taxon>Pseudomonadati</taxon>
        <taxon>Bacteroidota</taxon>
        <taxon>Bacteroidia</taxon>
        <taxon>Bacteroidales</taxon>
        <taxon>Prevotellaceae</taxon>
        <taxon>Alloprevotella</taxon>
    </lineage>
</organism>
<protein>
    <recommendedName>
        <fullName evidence="7">DUF4105 domain-containing protein</fullName>
    </recommendedName>
</protein>
<accession>A0A7W5YDU8</accession>
<feature type="domain" description="Lnb-like transmembrane" evidence="4">
    <location>
        <begin position="247"/>
        <end position="382"/>
    </location>
</feature>
<evidence type="ECO:0000256" key="1">
    <source>
        <dbReference type="SAM" id="Phobius"/>
    </source>
</evidence>
<sequence>MRKYLYILISWLLALPLAAQSDSLKASLLTCAPGTKSYELYGHTALRIQNTKTGDDWVFNYGIFSFQDVGRFTWEFTLGKADYILGVVSFPDFSAEYTERQRPVTEQTLNISAQQTAELFQYLALNAQPENRSYRYNFLRDNCTSRAIDMIGKVASFALPADKQPPTTYREIIHSYTQDSPWLEFGQDLILGCEVDTLLNQHARMMFPILAKEMLTHTTTKDSLGNSIPLLKDEKIVVEVAQTKASPTAFTPLMVALLLLCSTVALSWCELRTGRVFRRFDNALILVQGLAGLVVFVLFFFSAQPAVGSNWLIGILNPIPLVWLPIKILREHRGLQDYYLPLYGTLAAVFTLVVAGLQLQTIPTAMQLLALCLLIRGLISIIRWRCRPLLAGTSSDK</sequence>
<evidence type="ECO:0000313" key="6">
    <source>
        <dbReference type="Proteomes" id="UP000541425"/>
    </source>
</evidence>
<dbReference type="AlphaFoldDB" id="A0A7W5YDU8"/>
<evidence type="ECO:0000256" key="2">
    <source>
        <dbReference type="SAM" id="SignalP"/>
    </source>
</evidence>